<keyword evidence="3" id="KW-1185">Reference proteome</keyword>
<dbReference type="EMBL" id="PGOL01000470">
    <property type="protein sequence ID" value="PKI70152.1"/>
    <property type="molecule type" value="Genomic_DNA"/>
</dbReference>
<protein>
    <submittedName>
        <fullName evidence="2">Uncharacterized protein</fullName>
    </submittedName>
</protein>
<dbReference type="Proteomes" id="UP000233551">
    <property type="component" value="Unassembled WGS sequence"/>
</dbReference>
<proteinExistence type="predicted"/>
<sequence length="145" mass="15551">MARMWLLWWPKAGSSVTVRGGSAVGAGNMVTSRGALDTAGTSSLSCDTAADDSISCCGLAKFIDKLRIKRKRRLALMLRGGQRCTTSSQNSLQCRYDPLSYSLNFDTRSGSGSLLDDEDYYQFYAFSSRFAANPAGSGSCTSLGN</sequence>
<dbReference type="PANTHER" id="PTHR33168">
    <property type="entry name" value="STRESS INDUCED PROTEIN-RELATED"/>
    <property type="match status" value="1"/>
</dbReference>
<gene>
    <name evidence="2" type="ORF">CRG98_009484</name>
</gene>
<dbReference type="AlphaFoldDB" id="A0A2I0KNV4"/>
<evidence type="ECO:0000256" key="1">
    <source>
        <dbReference type="SAM" id="SignalP"/>
    </source>
</evidence>
<feature type="chain" id="PRO_5014137599" evidence="1">
    <location>
        <begin position="16"/>
        <end position="145"/>
    </location>
</feature>
<accession>A0A2I0KNV4</accession>
<organism evidence="2 3">
    <name type="scientific">Punica granatum</name>
    <name type="common">Pomegranate</name>
    <dbReference type="NCBI Taxonomy" id="22663"/>
    <lineage>
        <taxon>Eukaryota</taxon>
        <taxon>Viridiplantae</taxon>
        <taxon>Streptophyta</taxon>
        <taxon>Embryophyta</taxon>
        <taxon>Tracheophyta</taxon>
        <taxon>Spermatophyta</taxon>
        <taxon>Magnoliopsida</taxon>
        <taxon>eudicotyledons</taxon>
        <taxon>Gunneridae</taxon>
        <taxon>Pentapetalae</taxon>
        <taxon>rosids</taxon>
        <taxon>malvids</taxon>
        <taxon>Myrtales</taxon>
        <taxon>Lythraceae</taxon>
        <taxon>Punica</taxon>
    </lineage>
</organism>
<keyword evidence="1" id="KW-0732">Signal</keyword>
<name>A0A2I0KNV4_PUNGR</name>
<comment type="caution">
    <text evidence="2">The sequence shown here is derived from an EMBL/GenBank/DDBJ whole genome shotgun (WGS) entry which is preliminary data.</text>
</comment>
<reference evidence="2 3" key="1">
    <citation type="submission" date="2017-11" db="EMBL/GenBank/DDBJ databases">
        <title>De-novo sequencing of pomegranate (Punica granatum L.) genome.</title>
        <authorList>
            <person name="Akparov Z."/>
            <person name="Amiraslanov A."/>
            <person name="Hajiyeva S."/>
            <person name="Abbasov M."/>
            <person name="Kaur K."/>
            <person name="Hamwieh A."/>
            <person name="Solovyev V."/>
            <person name="Salamov A."/>
            <person name="Braich B."/>
            <person name="Kosarev P."/>
            <person name="Mahmoud A."/>
            <person name="Hajiyev E."/>
            <person name="Babayeva S."/>
            <person name="Izzatullayeva V."/>
            <person name="Mammadov A."/>
            <person name="Mammadov A."/>
            <person name="Sharifova S."/>
            <person name="Ojaghi J."/>
            <person name="Eynullazada K."/>
            <person name="Bayramov B."/>
            <person name="Abdulazimova A."/>
            <person name="Shahmuradov I."/>
        </authorList>
    </citation>
    <scope>NUCLEOTIDE SEQUENCE [LARGE SCALE GENOMIC DNA]</scope>
    <source>
        <strain evidence="3">cv. AG2017</strain>
        <tissue evidence="2">Leaf</tissue>
    </source>
</reference>
<evidence type="ECO:0000313" key="3">
    <source>
        <dbReference type="Proteomes" id="UP000233551"/>
    </source>
</evidence>
<feature type="signal peptide" evidence="1">
    <location>
        <begin position="1"/>
        <end position="15"/>
    </location>
</feature>
<evidence type="ECO:0000313" key="2">
    <source>
        <dbReference type="EMBL" id="PKI70152.1"/>
    </source>
</evidence>